<name>A0A0M8QUG7_9ACTN</name>
<comment type="catalytic activity">
    <reaction evidence="6">
        <text>a thymidine in DNA + NAD(+) = an N-(ADP-alpha-D-ribosyl)-thymidine in DNA + nicotinamide + H(+)</text>
        <dbReference type="Rhea" id="RHEA:71651"/>
        <dbReference type="Rhea" id="RHEA-COMP:13556"/>
        <dbReference type="Rhea" id="RHEA-COMP:18051"/>
        <dbReference type="ChEBI" id="CHEBI:15378"/>
        <dbReference type="ChEBI" id="CHEBI:17154"/>
        <dbReference type="ChEBI" id="CHEBI:57540"/>
        <dbReference type="ChEBI" id="CHEBI:137386"/>
        <dbReference type="ChEBI" id="CHEBI:191199"/>
    </reaction>
</comment>
<keyword evidence="10" id="KW-1185">Reference proteome</keyword>
<keyword evidence="4 6" id="KW-0548">Nucleotidyltransferase</keyword>
<feature type="domain" description="DarT" evidence="8">
    <location>
        <begin position="14"/>
        <end position="205"/>
    </location>
</feature>
<dbReference type="AlphaFoldDB" id="A0A0M8QUG7"/>
<comment type="similarity">
    <text evidence="6">Belongs to the DarT ADP-ribosyltransferase family.</text>
</comment>
<keyword evidence="5 6" id="KW-0238">DNA-binding</keyword>
<protein>
    <recommendedName>
        <fullName evidence="8">DarT domain-containing protein</fullName>
    </recommendedName>
</protein>
<evidence type="ECO:0000256" key="1">
    <source>
        <dbReference type="ARBA" id="ARBA00022649"/>
    </source>
</evidence>
<keyword evidence="1 6" id="KW-1277">Toxin-antitoxin system</keyword>
<dbReference type="GO" id="GO:0016757">
    <property type="term" value="F:glycosyltransferase activity"/>
    <property type="evidence" value="ECO:0007669"/>
    <property type="project" value="UniProtKB-UniRule"/>
</dbReference>
<feature type="binding site" evidence="6">
    <location>
        <begin position="18"/>
        <end position="20"/>
    </location>
    <ligand>
        <name>NAD(+)</name>
        <dbReference type="ChEBI" id="CHEBI:57540"/>
    </ligand>
</feature>
<feature type="region of interest" description="Disordered" evidence="7">
    <location>
        <begin position="213"/>
        <end position="232"/>
    </location>
</feature>
<keyword evidence="3 6" id="KW-0808">Transferase</keyword>
<comment type="caution">
    <text evidence="9">The sequence shown here is derived from an EMBL/GenBank/DDBJ whole genome shotgun (WGS) entry which is preliminary data.</text>
</comment>
<dbReference type="PATRIC" id="fig|36816.3.peg.661"/>
<evidence type="ECO:0000313" key="10">
    <source>
        <dbReference type="Proteomes" id="UP000037773"/>
    </source>
</evidence>
<feature type="binding site" evidence="6">
    <location>
        <position position="54"/>
    </location>
    <ligand>
        <name>NAD(+)</name>
        <dbReference type="ChEBI" id="CHEBI:57540"/>
    </ligand>
</feature>
<evidence type="ECO:0000256" key="6">
    <source>
        <dbReference type="PROSITE-ProRule" id="PRU01362"/>
    </source>
</evidence>
<evidence type="ECO:0000256" key="3">
    <source>
        <dbReference type="ARBA" id="ARBA00022679"/>
    </source>
</evidence>
<evidence type="ECO:0000256" key="4">
    <source>
        <dbReference type="ARBA" id="ARBA00022695"/>
    </source>
</evidence>
<dbReference type="GO" id="GO:0003677">
    <property type="term" value="F:DNA binding"/>
    <property type="evidence" value="ECO:0007669"/>
    <property type="project" value="UniProtKB-UniRule"/>
</dbReference>
<dbReference type="RefSeq" id="WP_030823086.1">
    <property type="nucleotide sequence ID" value="NZ_LGCN01000017.1"/>
</dbReference>
<dbReference type="OrthoDB" id="2052979at2"/>
<evidence type="ECO:0000256" key="5">
    <source>
        <dbReference type="ARBA" id="ARBA00023125"/>
    </source>
</evidence>
<evidence type="ECO:0000313" key="9">
    <source>
        <dbReference type="EMBL" id="KOT45502.1"/>
    </source>
</evidence>
<evidence type="ECO:0000259" key="8">
    <source>
        <dbReference type="PROSITE" id="PS52018"/>
    </source>
</evidence>
<evidence type="ECO:0000256" key="7">
    <source>
        <dbReference type="SAM" id="MobiDB-lite"/>
    </source>
</evidence>
<organism evidence="9 10">
    <name type="scientific">Streptomyces caelestis</name>
    <dbReference type="NCBI Taxonomy" id="36816"/>
    <lineage>
        <taxon>Bacteria</taxon>
        <taxon>Bacillati</taxon>
        <taxon>Actinomycetota</taxon>
        <taxon>Actinomycetes</taxon>
        <taxon>Kitasatosporales</taxon>
        <taxon>Streptomycetaceae</taxon>
        <taxon>Streptomyces</taxon>
    </lineage>
</organism>
<reference evidence="9 10" key="1">
    <citation type="submission" date="2015-07" db="EMBL/GenBank/DDBJ databases">
        <authorList>
            <person name="Noorani M."/>
        </authorList>
    </citation>
    <scope>NUCLEOTIDE SEQUENCE [LARGE SCALE GENOMIC DNA]</scope>
    <source>
        <strain evidence="9 10">NRRL B-24567</strain>
    </source>
</reference>
<dbReference type="Pfam" id="PF14487">
    <property type="entry name" value="DarT"/>
    <property type="match status" value="1"/>
</dbReference>
<dbReference type="GO" id="GO:0016779">
    <property type="term" value="F:nucleotidyltransferase activity"/>
    <property type="evidence" value="ECO:0007669"/>
    <property type="project" value="UniProtKB-UniRule"/>
</dbReference>
<dbReference type="PROSITE" id="PS52018">
    <property type="entry name" value="DART"/>
    <property type="match status" value="1"/>
</dbReference>
<dbReference type="EMBL" id="LGCN01000017">
    <property type="protein sequence ID" value="KOT45502.1"/>
    <property type="molecule type" value="Genomic_DNA"/>
</dbReference>
<gene>
    <name evidence="9" type="ORF">ADK41_03105</name>
</gene>
<dbReference type="Proteomes" id="UP000037773">
    <property type="component" value="Unassembled WGS sequence"/>
</dbReference>
<dbReference type="InterPro" id="IPR029494">
    <property type="entry name" value="DarT"/>
</dbReference>
<keyword evidence="2 6" id="KW-0328">Glycosyltransferase</keyword>
<proteinExistence type="inferred from homology"/>
<feature type="active site" evidence="6">
    <location>
        <position position="155"/>
    </location>
</feature>
<evidence type="ECO:0000256" key="2">
    <source>
        <dbReference type="ARBA" id="ARBA00022676"/>
    </source>
</evidence>
<accession>A0A0M8QUG7</accession>
<feature type="active site" description="Proton acceptor" evidence="6">
    <location>
        <position position="54"/>
    </location>
</feature>
<comment type="caution">
    <text evidence="6">Lacks conserved residue(s) required for the propagation of feature annotation.</text>
</comment>
<sequence length="232" mass="25871">MSDVLEQARARGITRLCHLTKSANLSHILDTRQIRPVATLQTAADAFRPADTQRLDGALEFTFLSMEYPNTWYLAQAASRDRHFQDWVVLTLDVDLLATSGARFCPYNSARDRSAGARLGADGFNAMFAPTVTGKVTLRREHGHPSWWPTDDQAEIQIPGTIPLSAVHSVIVRDEKQAELEYFRHAQFGMAVLLPPLVVAPVLFDKYALSRSVRSGNRPPESPYIPRTTLAE</sequence>